<dbReference type="InterPro" id="IPR020422">
    <property type="entry name" value="TYR_PHOSPHATASE_DUAL_dom"/>
</dbReference>
<dbReference type="AlphaFoldDB" id="A0A1M7TA63"/>
<reference evidence="5 6" key="1">
    <citation type="submission" date="2016-12" db="EMBL/GenBank/DDBJ databases">
        <authorList>
            <person name="Song W.-J."/>
            <person name="Kurnit D.M."/>
        </authorList>
    </citation>
    <scope>NUCLEOTIDE SEQUENCE [LARGE SCALE GENOMIC DNA]</scope>
    <source>
        <strain evidence="5 6">DSM 11393</strain>
    </source>
</reference>
<evidence type="ECO:0000256" key="1">
    <source>
        <dbReference type="ARBA" id="ARBA00009580"/>
    </source>
</evidence>
<keyword evidence="2" id="KW-0378">Hydrolase</keyword>
<keyword evidence="6" id="KW-1185">Reference proteome</keyword>
<proteinExistence type="inferred from homology"/>
<dbReference type="SUPFAM" id="SSF52799">
    <property type="entry name" value="(Phosphotyrosine protein) phosphatases II"/>
    <property type="match status" value="1"/>
</dbReference>
<dbReference type="PANTHER" id="PTHR31126:SF72">
    <property type="entry name" value="DUAL SPECIFICITY PROTEIN PHOSPHATASE TPBA"/>
    <property type="match status" value="1"/>
</dbReference>
<name>A0A1M7TA63_9BACT</name>
<feature type="domain" description="Tyrosine specific protein phosphatases" evidence="4">
    <location>
        <begin position="122"/>
        <end position="174"/>
    </location>
</feature>
<dbReference type="STRING" id="1121455.SAMN02745728_01770"/>
<dbReference type="PANTHER" id="PTHR31126">
    <property type="entry name" value="TYROSINE-PROTEIN PHOSPHATASE"/>
    <property type="match status" value="1"/>
</dbReference>
<dbReference type="PROSITE" id="PS50056">
    <property type="entry name" value="TYR_PHOSPHATASE_2"/>
    <property type="match status" value="1"/>
</dbReference>
<dbReference type="InterPro" id="IPR000387">
    <property type="entry name" value="Tyr_Pase_dom"/>
</dbReference>
<dbReference type="Proteomes" id="UP000186469">
    <property type="component" value="Unassembled WGS sequence"/>
</dbReference>
<dbReference type="EMBL" id="FRDI01000009">
    <property type="protein sequence ID" value="SHN67635.1"/>
    <property type="molecule type" value="Genomic_DNA"/>
</dbReference>
<dbReference type="InterPro" id="IPR016130">
    <property type="entry name" value="Tyr_Pase_AS"/>
</dbReference>
<organism evidence="5 6">
    <name type="scientific">Desulfovibrio litoralis DSM 11393</name>
    <dbReference type="NCBI Taxonomy" id="1121455"/>
    <lineage>
        <taxon>Bacteria</taxon>
        <taxon>Pseudomonadati</taxon>
        <taxon>Thermodesulfobacteriota</taxon>
        <taxon>Desulfovibrionia</taxon>
        <taxon>Desulfovibrionales</taxon>
        <taxon>Desulfovibrionaceae</taxon>
        <taxon>Desulfovibrio</taxon>
    </lineage>
</organism>
<dbReference type="PROSITE" id="PS00383">
    <property type="entry name" value="TYR_PHOSPHATASE_1"/>
    <property type="match status" value="1"/>
</dbReference>
<dbReference type="Pfam" id="PF22741">
    <property type="entry name" value="PTP-NADK"/>
    <property type="match status" value="1"/>
</dbReference>
<dbReference type="PROSITE" id="PS50054">
    <property type="entry name" value="TYR_PHOSPHATASE_DUAL"/>
    <property type="match status" value="1"/>
</dbReference>
<dbReference type="RefSeq" id="WP_084650668.1">
    <property type="nucleotide sequence ID" value="NZ_FRDI01000009.1"/>
</dbReference>
<evidence type="ECO:0000259" key="4">
    <source>
        <dbReference type="PROSITE" id="PS50056"/>
    </source>
</evidence>
<gene>
    <name evidence="5" type="ORF">SAMN02745728_01770</name>
</gene>
<comment type="similarity">
    <text evidence="1">Belongs to the protein-tyrosine phosphatase family.</text>
</comment>
<accession>A0A1M7TA63</accession>
<dbReference type="InterPro" id="IPR055214">
    <property type="entry name" value="PTP-NADK"/>
</dbReference>
<dbReference type="OrthoDB" id="9814896at2"/>
<dbReference type="Gene3D" id="3.90.190.10">
    <property type="entry name" value="Protein tyrosine phosphatase superfamily"/>
    <property type="match status" value="1"/>
</dbReference>
<evidence type="ECO:0000259" key="3">
    <source>
        <dbReference type="PROSITE" id="PS50054"/>
    </source>
</evidence>
<evidence type="ECO:0000256" key="2">
    <source>
        <dbReference type="ARBA" id="ARBA00022801"/>
    </source>
</evidence>
<sequence>MLSLNKSLRYLCVIALSLVISGVFTQINLVNANSQQAEQTAQSTAKIWAKPIQIQGLPNLHKVDDNLYRSAQIKKNALEGLKSLGIYTVISLRQSNKDEKILRNSGITFIHLPVNTWAIGDEEVVEALKAIDAAKTKGSVLVHCKHGADRTGLTIAMYRIIRQGWTREEAKKEMLEGGFGFHSIWKNIIEYIDTVDIQKIKDKVNVR</sequence>
<evidence type="ECO:0000313" key="5">
    <source>
        <dbReference type="EMBL" id="SHN67635.1"/>
    </source>
</evidence>
<dbReference type="SMART" id="SM00195">
    <property type="entry name" value="DSPc"/>
    <property type="match status" value="1"/>
</dbReference>
<dbReference type="InterPro" id="IPR029021">
    <property type="entry name" value="Prot-tyrosine_phosphatase-like"/>
</dbReference>
<evidence type="ECO:0000313" key="6">
    <source>
        <dbReference type="Proteomes" id="UP000186469"/>
    </source>
</evidence>
<protein>
    <submittedName>
        <fullName evidence="5">TIGR01244 family protein</fullName>
    </submittedName>
</protein>
<feature type="domain" description="Tyrosine-protein phosphatase" evidence="3">
    <location>
        <begin position="57"/>
        <end position="203"/>
    </location>
</feature>
<dbReference type="GO" id="GO:0016791">
    <property type="term" value="F:phosphatase activity"/>
    <property type="evidence" value="ECO:0007669"/>
    <property type="project" value="TreeGrafter"/>
</dbReference>